<dbReference type="EMBL" id="KB456262">
    <property type="protein sequence ID" value="EMF14359.1"/>
    <property type="molecule type" value="Genomic_DNA"/>
</dbReference>
<dbReference type="Proteomes" id="UP000016931">
    <property type="component" value="Unassembled WGS sequence"/>
</dbReference>
<evidence type="ECO:0000256" key="3">
    <source>
        <dbReference type="ARBA" id="ARBA00022989"/>
    </source>
</evidence>
<dbReference type="GeneID" id="27901834"/>
<dbReference type="eggNOG" id="KOG3098">
    <property type="taxonomic scope" value="Eukaryota"/>
</dbReference>
<dbReference type="InterPro" id="IPR051617">
    <property type="entry name" value="UNC-93-like_regulator"/>
</dbReference>
<dbReference type="InterPro" id="IPR010291">
    <property type="entry name" value="Ion_channel_UNC-93"/>
</dbReference>
<dbReference type="PANTHER" id="PTHR23294:SF59">
    <property type="entry name" value="UNC93-LIKE PROTEIN C922.05C"/>
    <property type="match status" value="1"/>
</dbReference>
<dbReference type="GO" id="GO:0016020">
    <property type="term" value="C:membrane"/>
    <property type="evidence" value="ECO:0007669"/>
    <property type="project" value="UniProtKB-SubCell"/>
</dbReference>
<name>M3D8Y8_SPHMS</name>
<comment type="subcellular location">
    <subcellularLocation>
        <location evidence="1">Membrane</location>
        <topology evidence="1">Multi-pass membrane protein</topology>
    </subcellularLocation>
</comment>
<sequence length="216" mass="23846">MLGCVLFMTVGMYNVITFIGGAGQQTAWLSDVANIALYCVFTVFCLIAPACLNYFGLQWTLCFGGFGYAAYAASLWCYNHTQNYQFVIFGGSWCGLSAAFLWCAEGTAITAYASEEKKGLYVSIFWTIFQFGVVIGAAIPVAQNWNAGTNNGSRVNDGTYMGMMVLMLCGAFLGLFLCPWWKIVREDGSRVVLKQDQEKSFKEQLVASALVLKKNW</sequence>
<accession>M3D8Y8</accession>
<proteinExistence type="predicted"/>
<keyword evidence="4 5" id="KW-0472">Membrane</keyword>
<feature type="transmembrane region" description="Helical" evidence="5">
    <location>
        <begin position="120"/>
        <end position="139"/>
    </location>
</feature>
<dbReference type="InterPro" id="IPR036259">
    <property type="entry name" value="MFS_trans_sf"/>
</dbReference>
<dbReference type="RefSeq" id="XP_016762480.1">
    <property type="nucleotide sequence ID" value="XM_016904697.1"/>
</dbReference>
<evidence type="ECO:0000256" key="4">
    <source>
        <dbReference type="ARBA" id="ARBA00023136"/>
    </source>
</evidence>
<dbReference type="Pfam" id="PF05978">
    <property type="entry name" value="UNC-93"/>
    <property type="match status" value="1"/>
</dbReference>
<evidence type="ECO:0008006" key="8">
    <source>
        <dbReference type="Google" id="ProtNLM"/>
    </source>
</evidence>
<feature type="transmembrane region" description="Helical" evidence="5">
    <location>
        <begin position="35"/>
        <end position="52"/>
    </location>
</feature>
<feature type="transmembrane region" description="Helical" evidence="5">
    <location>
        <begin position="59"/>
        <end position="78"/>
    </location>
</feature>
<dbReference type="PANTHER" id="PTHR23294">
    <property type="entry name" value="ET TRANSLATION PRODUCT-RELATED"/>
    <property type="match status" value="1"/>
</dbReference>
<dbReference type="SUPFAM" id="SSF103473">
    <property type="entry name" value="MFS general substrate transporter"/>
    <property type="match status" value="1"/>
</dbReference>
<reference evidence="6 7" key="1">
    <citation type="journal article" date="2012" name="PLoS Pathog.">
        <title>Diverse lifestyles and strategies of plant pathogenesis encoded in the genomes of eighteen Dothideomycetes fungi.</title>
        <authorList>
            <person name="Ohm R.A."/>
            <person name="Feau N."/>
            <person name="Henrissat B."/>
            <person name="Schoch C.L."/>
            <person name="Horwitz B.A."/>
            <person name="Barry K.W."/>
            <person name="Condon B.J."/>
            <person name="Copeland A.C."/>
            <person name="Dhillon B."/>
            <person name="Glaser F."/>
            <person name="Hesse C.N."/>
            <person name="Kosti I."/>
            <person name="LaButti K."/>
            <person name="Lindquist E.A."/>
            <person name="Lucas S."/>
            <person name="Salamov A.A."/>
            <person name="Bradshaw R.E."/>
            <person name="Ciuffetti L."/>
            <person name="Hamelin R.C."/>
            <person name="Kema G.H.J."/>
            <person name="Lawrence C."/>
            <person name="Scott J.A."/>
            <person name="Spatafora J.W."/>
            <person name="Turgeon B.G."/>
            <person name="de Wit P.J.G.M."/>
            <person name="Zhong S."/>
            <person name="Goodwin S.B."/>
            <person name="Grigoriev I.V."/>
        </authorList>
    </citation>
    <scope>NUCLEOTIDE SEQUENCE [LARGE SCALE GENOMIC DNA]</scope>
    <source>
        <strain evidence="6 7">SO2202</strain>
    </source>
</reference>
<keyword evidence="3 5" id="KW-1133">Transmembrane helix</keyword>
<feature type="transmembrane region" description="Helical" evidence="5">
    <location>
        <begin position="159"/>
        <end position="181"/>
    </location>
</feature>
<evidence type="ECO:0000256" key="1">
    <source>
        <dbReference type="ARBA" id="ARBA00004141"/>
    </source>
</evidence>
<feature type="transmembrane region" description="Helical" evidence="5">
    <location>
        <begin position="84"/>
        <end position="108"/>
    </location>
</feature>
<dbReference type="OMA" id="IWTAINS"/>
<evidence type="ECO:0000313" key="7">
    <source>
        <dbReference type="Proteomes" id="UP000016931"/>
    </source>
</evidence>
<organism evidence="6 7">
    <name type="scientific">Sphaerulina musiva (strain SO2202)</name>
    <name type="common">Poplar stem canker fungus</name>
    <name type="synonym">Septoria musiva</name>
    <dbReference type="NCBI Taxonomy" id="692275"/>
    <lineage>
        <taxon>Eukaryota</taxon>
        <taxon>Fungi</taxon>
        <taxon>Dikarya</taxon>
        <taxon>Ascomycota</taxon>
        <taxon>Pezizomycotina</taxon>
        <taxon>Dothideomycetes</taxon>
        <taxon>Dothideomycetidae</taxon>
        <taxon>Mycosphaerellales</taxon>
        <taxon>Mycosphaerellaceae</taxon>
        <taxon>Sphaerulina</taxon>
    </lineage>
</organism>
<protein>
    <recommendedName>
        <fullName evidence="8">MFS general substrate transporter</fullName>
    </recommendedName>
</protein>
<dbReference type="AlphaFoldDB" id="M3D8Y8"/>
<dbReference type="OrthoDB" id="3636099at2759"/>
<dbReference type="Gene3D" id="1.20.1250.20">
    <property type="entry name" value="MFS general substrate transporter like domains"/>
    <property type="match status" value="1"/>
</dbReference>
<dbReference type="HOGENOM" id="CLU_1278329_0_0_1"/>
<evidence type="ECO:0000313" key="6">
    <source>
        <dbReference type="EMBL" id="EMF14359.1"/>
    </source>
</evidence>
<gene>
    <name evidence="6" type="ORF">SEPMUDRAFT_148092</name>
</gene>
<evidence type="ECO:0000256" key="2">
    <source>
        <dbReference type="ARBA" id="ARBA00022692"/>
    </source>
</evidence>
<evidence type="ECO:0000256" key="5">
    <source>
        <dbReference type="SAM" id="Phobius"/>
    </source>
</evidence>
<keyword evidence="2 5" id="KW-0812">Transmembrane</keyword>
<keyword evidence="7" id="KW-1185">Reference proteome</keyword>
<feature type="transmembrane region" description="Helical" evidence="5">
    <location>
        <begin position="5"/>
        <end position="23"/>
    </location>
</feature>